<keyword evidence="2" id="KW-1185">Reference proteome</keyword>
<comment type="caution">
    <text evidence="1">The sequence shown here is derived from an EMBL/GenBank/DDBJ whole genome shotgun (WGS) entry which is preliminary data.</text>
</comment>
<name>A0A4Y2FSS2_ARAVE</name>
<organism evidence="1 2">
    <name type="scientific">Araneus ventricosus</name>
    <name type="common">Orbweaver spider</name>
    <name type="synonym">Epeira ventricosa</name>
    <dbReference type="NCBI Taxonomy" id="182803"/>
    <lineage>
        <taxon>Eukaryota</taxon>
        <taxon>Metazoa</taxon>
        <taxon>Ecdysozoa</taxon>
        <taxon>Arthropoda</taxon>
        <taxon>Chelicerata</taxon>
        <taxon>Arachnida</taxon>
        <taxon>Araneae</taxon>
        <taxon>Araneomorphae</taxon>
        <taxon>Entelegynae</taxon>
        <taxon>Araneoidea</taxon>
        <taxon>Araneidae</taxon>
        <taxon>Araneus</taxon>
    </lineage>
</organism>
<dbReference type="EMBL" id="BGPR01001055">
    <property type="protein sequence ID" value="GBM44107.1"/>
    <property type="molecule type" value="Genomic_DNA"/>
</dbReference>
<evidence type="ECO:0000313" key="1">
    <source>
        <dbReference type="EMBL" id="GBM44107.1"/>
    </source>
</evidence>
<proteinExistence type="predicted"/>
<evidence type="ECO:0000313" key="2">
    <source>
        <dbReference type="Proteomes" id="UP000499080"/>
    </source>
</evidence>
<accession>A0A4Y2FSS2</accession>
<gene>
    <name evidence="1" type="ORF">AVEN_242216_1</name>
</gene>
<protein>
    <submittedName>
        <fullName evidence="1">Uncharacterized protein</fullName>
    </submittedName>
</protein>
<dbReference type="AlphaFoldDB" id="A0A4Y2FSS2"/>
<sequence>MILSPNSACKSRVFTQIDLLSVLFSIPQDDVPDGYSFQMEYPLFHGYSTPNMQTSKIRANNPPINSSNLPSHSTISSFPNIPFLLFFGIQGSRLRDLLYRWWEGNIKRSGWKIPTIRPVPSLPSQFVFLPLS</sequence>
<reference evidence="1 2" key="1">
    <citation type="journal article" date="2019" name="Sci. Rep.">
        <title>Orb-weaving spider Araneus ventricosus genome elucidates the spidroin gene catalogue.</title>
        <authorList>
            <person name="Kono N."/>
            <person name="Nakamura H."/>
            <person name="Ohtoshi R."/>
            <person name="Moran D.A.P."/>
            <person name="Shinohara A."/>
            <person name="Yoshida Y."/>
            <person name="Fujiwara M."/>
            <person name="Mori M."/>
            <person name="Tomita M."/>
            <person name="Arakawa K."/>
        </authorList>
    </citation>
    <scope>NUCLEOTIDE SEQUENCE [LARGE SCALE GENOMIC DNA]</scope>
</reference>
<dbReference type="Proteomes" id="UP000499080">
    <property type="component" value="Unassembled WGS sequence"/>
</dbReference>